<evidence type="ECO:0000256" key="10">
    <source>
        <dbReference type="ARBA" id="ARBA00022692"/>
    </source>
</evidence>
<name>A0A7C1FEG2_9CHLR</name>
<sequence length="241" mass="25996">MQRLWSAIGFLTTVPTPAHRFVFDRQTLFWFPFVGFGLGAVLAALALLLGALFPPMVTAALLVGAWAALTGALHLDGLADCGDGLLAPVARERRLEIMRDSRIGTFGVVTLALALMLKFAALATLPILWPALLLAPMWARWLILLAMQRPLARPDGMAARMRMPLDVRQLALCALPSLILTGMLCFWHWQVLPASTVAILAAFGVLRLAERRIGGVTGDVYGAVVEVSEAVFMGVASLAIR</sequence>
<dbReference type="GO" id="GO:0008818">
    <property type="term" value="F:cobalamin 5'-phosphate synthase activity"/>
    <property type="evidence" value="ECO:0007669"/>
    <property type="project" value="UniProtKB-UniRule"/>
</dbReference>
<evidence type="ECO:0000256" key="19">
    <source>
        <dbReference type="HAMAP-Rule" id="MF_00719"/>
    </source>
</evidence>
<evidence type="ECO:0000256" key="15">
    <source>
        <dbReference type="ARBA" id="ARBA00032605"/>
    </source>
</evidence>
<evidence type="ECO:0000256" key="17">
    <source>
        <dbReference type="ARBA" id="ARBA00048623"/>
    </source>
</evidence>
<comment type="caution">
    <text evidence="20">The sequence shown here is derived from an EMBL/GenBank/DDBJ whole genome shotgun (WGS) entry which is preliminary data.</text>
</comment>
<evidence type="ECO:0000256" key="13">
    <source>
        <dbReference type="ARBA" id="ARBA00023136"/>
    </source>
</evidence>
<keyword evidence="11 19" id="KW-0460">Magnesium</keyword>
<dbReference type="PANTHER" id="PTHR34148">
    <property type="entry name" value="ADENOSYLCOBINAMIDE-GDP RIBAZOLETRANSFERASE"/>
    <property type="match status" value="1"/>
</dbReference>
<dbReference type="EC" id="2.7.8.26" evidence="5 19"/>
<evidence type="ECO:0000256" key="4">
    <source>
        <dbReference type="ARBA" id="ARBA00010561"/>
    </source>
</evidence>
<evidence type="ECO:0000256" key="6">
    <source>
        <dbReference type="ARBA" id="ARBA00015850"/>
    </source>
</evidence>
<comment type="similarity">
    <text evidence="4 19">Belongs to the CobS family.</text>
</comment>
<protein>
    <recommendedName>
        <fullName evidence="6 19">Adenosylcobinamide-GDP ribazoletransferase</fullName>
        <ecNumber evidence="5 19">2.7.8.26</ecNumber>
    </recommendedName>
    <alternativeName>
        <fullName evidence="16 19">Cobalamin synthase</fullName>
    </alternativeName>
    <alternativeName>
        <fullName evidence="15 19">Cobalamin-5'-phosphate synthase</fullName>
    </alternativeName>
</protein>
<keyword evidence="9 19" id="KW-0808">Transferase</keyword>
<comment type="catalytic activity">
    <reaction evidence="18 19">
        <text>alpha-ribazole 5'-phosphate + adenosylcob(III)inamide-GDP = adenosylcob(III)alamin 5'-phosphate + GMP + H(+)</text>
        <dbReference type="Rhea" id="RHEA:23560"/>
        <dbReference type="ChEBI" id="CHEBI:15378"/>
        <dbReference type="ChEBI" id="CHEBI:57918"/>
        <dbReference type="ChEBI" id="CHEBI:58115"/>
        <dbReference type="ChEBI" id="CHEBI:60487"/>
        <dbReference type="ChEBI" id="CHEBI:60493"/>
        <dbReference type="EC" id="2.7.8.26"/>
    </reaction>
</comment>
<evidence type="ECO:0000256" key="2">
    <source>
        <dbReference type="ARBA" id="ARBA00004651"/>
    </source>
</evidence>
<dbReference type="GO" id="GO:0009236">
    <property type="term" value="P:cobalamin biosynthetic process"/>
    <property type="evidence" value="ECO:0007669"/>
    <property type="project" value="UniProtKB-UniRule"/>
</dbReference>
<dbReference type="NCBIfam" id="TIGR00317">
    <property type="entry name" value="cobS"/>
    <property type="match status" value="1"/>
</dbReference>
<comment type="cofactor">
    <cofactor evidence="1 19">
        <name>Mg(2+)</name>
        <dbReference type="ChEBI" id="CHEBI:18420"/>
    </cofactor>
</comment>
<dbReference type="Pfam" id="PF02654">
    <property type="entry name" value="CobS"/>
    <property type="match status" value="1"/>
</dbReference>
<evidence type="ECO:0000256" key="16">
    <source>
        <dbReference type="ARBA" id="ARBA00032853"/>
    </source>
</evidence>
<dbReference type="InterPro" id="IPR003805">
    <property type="entry name" value="CobS"/>
</dbReference>
<comment type="catalytic activity">
    <reaction evidence="17 19">
        <text>alpha-ribazole + adenosylcob(III)inamide-GDP = adenosylcob(III)alamin + GMP + H(+)</text>
        <dbReference type="Rhea" id="RHEA:16049"/>
        <dbReference type="ChEBI" id="CHEBI:10329"/>
        <dbReference type="ChEBI" id="CHEBI:15378"/>
        <dbReference type="ChEBI" id="CHEBI:18408"/>
        <dbReference type="ChEBI" id="CHEBI:58115"/>
        <dbReference type="ChEBI" id="CHEBI:60487"/>
        <dbReference type="EC" id="2.7.8.26"/>
    </reaction>
</comment>
<dbReference type="PANTHER" id="PTHR34148:SF1">
    <property type="entry name" value="ADENOSYLCOBINAMIDE-GDP RIBAZOLETRANSFERASE"/>
    <property type="match status" value="1"/>
</dbReference>
<evidence type="ECO:0000256" key="5">
    <source>
        <dbReference type="ARBA" id="ARBA00013200"/>
    </source>
</evidence>
<evidence type="ECO:0000256" key="11">
    <source>
        <dbReference type="ARBA" id="ARBA00022842"/>
    </source>
</evidence>
<feature type="transmembrane region" description="Helical" evidence="19">
    <location>
        <begin position="103"/>
        <end position="121"/>
    </location>
</feature>
<evidence type="ECO:0000256" key="1">
    <source>
        <dbReference type="ARBA" id="ARBA00001946"/>
    </source>
</evidence>
<accession>A0A7C1FEG2</accession>
<comment type="subcellular location">
    <subcellularLocation>
        <location evidence="2 19">Cell membrane</location>
        <topology evidence="2 19">Multi-pass membrane protein</topology>
    </subcellularLocation>
</comment>
<evidence type="ECO:0000256" key="12">
    <source>
        <dbReference type="ARBA" id="ARBA00022989"/>
    </source>
</evidence>
<gene>
    <name evidence="19 20" type="primary">cobS</name>
    <name evidence="20" type="ORF">ENQ20_04295</name>
</gene>
<reference evidence="20" key="1">
    <citation type="journal article" date="2020" name="mSystems">
        <title>Genome- and Community-Level Interaction Insights into Carbon Utilization and Element Cycling Functions of Hydrothermarchaeota in Hydrothermal Sediment.</title>
        <authorList>
            <person name="Zhou Z."/>
            <person name="Liu Y."/>
            <person name="Xu W."/>
            <person name="Pan J."/>
            <person name="Luo Z.H."/>
            <person name="Li M."/>
        </authorList>
    </citation>
    <scope>NUCLEOTIDE SEQUENCE [LARGE SCALE GENOMIC DNA]</scope>
    <source>
        <strain evidence="20">SpSt-289</strain>
    </source>
</reference>
<feature type="transmembrane region" description="Helical" evidence="19">
    <location>
        <begin position="167"/>
        <end position="184"/>
    </location>
</feature>
<feature type="transmembrane region" description="Helical" evidence="19">
    <location>
        <begin position="127"/>
        <end position="146"/>
    </location>
</feature>
<dbReference type="HAMAP" id="MF_00719">
    <property type="entry name" value="CobS"/>
    <property type="match status" value="1"/>
</dbReference>
<evidence type="ECO:0000256" key="18">
    <source>
        <dbReference type="ARBA" id="ARBA00049504"/>
    </source>
</evidence>
<organism evidence="20">
    <name type="scientific">Caldilinea aerophila</name>
    <dbReference type="NCBI Taxonomy" id="133453"/>
    <lineage>
        <taxon>Bacteria</taxon>
        <taxon>Bacillati</taxon>
        <taxon>Chloroflexota</taxon>
        <taxon>Caldilineae</taxon>
        <taxon>Caldilineales</taxon>
        <taxon>Caldilineaceae</taxon>
        <taxon>Caldilinea</taxon>
    </lineage>
</organism>
<keyword evidence="7 19" id="KW-1003">Cell membrane</keyword>
<keyword evidence="13 19" id="KW-0472">Membrane</keyword>
<dbReference type="EMBL" id="DSMG01000049">
    <property type="protein sequence ID" value="HDX30697.1"/>
    <property type="molecule type" value="Genomic_DNA"/>
</dbReference>
<keyword evidence="10 19" id="KW-0812">Transmembrane</keyword>
<feature type="transmembrane region" description="Helical" evidence="19">
    <location>
        <begin position="30"/>
        <end position="53"/>
    </location>
</feature>
<evidence type="ECO:0000256" key="8">
    <source>
        <dbReference type="ARBA" id="ARBA00022573"/>
    </source>
</evidence>
<evidence type="ECO:0000256" key="7">
    <source>
        <dbReference type="ARBA" id="ARBA00022475"/>
    </source>
</evidence>
<keyword evidence="12 19" id="KW-1133">Transmembrane helix</keyword>
<proteinExistence type="inferred from homology"/>
<evidence type="ECO:0000256" key="14">
    <source>
        <dbReference type="ARBA" id="ARBA00025228"/>
    </source>
</evidence>
<comment type="pathway">
    <text evidence="3 19">Cofactor biosynthesis; adenosylcobalamin biosynthesis; adenosylcobalamin from cob(II)yrinate a,c-diamide: step 7/7.</text>
</comment>
<dbReference type="UniPathway" id="UPA00148">
    <property type="reaction ID" value="UER00238"/>
</dbReference>
<evidence type="ECO:0000313" key="20">
    <source>
        <dbReference type="EMBL" id="HDX30697.1"/>
    </source>
</evidence>
<dbReference type="GO" id="GO:0051073">
    <property type="term" value="F:adenosylcobinamide-GDP ribazoletransferase activity"/>
    <property type="evidence" value="ECO:0007669"/>
    <property type="project" value="UniProtKB-UniRule"/>
</dbReference>
<keyword evidence="8 19" id="KW-0169">Cobalamin biosynthesis</keyword>
<dbReference type="GO" id="GO:0005886">
    <property type="term" value="C:plasma membrane"/>
    <property type="evidence" value="ECO:0007669"/>
    <property type="project" value="UniProtKB-SubCell"/>
</dbReference>
<comment type="function">
    <text evidence="14 19">Joins adenosylcobinamide-GDP and alpha-ribazole to generate adenosylcobalamin (Ado-cobalamin). Also synthesizes adenosylcobalamin 5'-phosphate from adenosylcobinamide-GDP and alpha-ribazole 5'-phosphate.</text>
</comment>
<evidence type="ECO:0000256" key="3">
    <source>
        <dbReference type="ARBA" id="ARBA00004663"/>
    </source>
</evidence>
<evidence type="ECO:0000256" key="9">
    <source>
        <dbReference type="ARBA" id="ARBA00022679"/>
    </source>
</evidence>
<dbReference type="AlphaFoldDB" id="A0A7C1FEG2"/>